<dbReference type="HOGENOM" id="CLU_1331367_0_0_7"/>
<dbReference type="EMBL" id="CP000478">
    <property type="protein sequence ID" value="ABK16099.1"/>
    <property type="molecule type" value="Genomic_DNA"/>
</dbReference>
<dbReference type="Proteomes" id="UP000001784">
    <property type="component" value="Chromosome"/>
</dbReference>
<dbReference type="Gene3D" id="1.10.4010.10">
    <property type="entry name" value="Type II deoxyuridine triphosphatase"/>
    <property type="match status" value="2"/>
</dbReference>
<proteinExistence type="predicted"/>
<name>A0LF97_SYNFM</name>
<evidence type="ECO:0000313" key="1">
    <source>
        <dbReference type="EMBL" id="ABK16099.1"/>
    </source>
</evidence>
<dbReference type="AlphaFoldDB" id="A0LF97"/>
<dbReference type="InParanoid" id="A0LF97"/>
<gene>
    <name evidence="1" type="ordered locus">Sfum_0399</name>
</gene>
<dbReference type="RefSeq" id="WP_011697272.1">
    <property type="nucleotide sequence ID" value="NC_008554.1"/>
</dbReference>
<accession>A0LF97</accession>
<protein>
    <recommendedName>
        <fullName evidence="3">dUTPase</fullName>
    </recommendedName>
</protein>
<organism evidence="1 2">
    <name type="scientific">Syntrophobacter fumaroxidans (strain DSM 10017 / MPOB)</name>
    <dbReference type="NCBI Taxonomy" id="335543"/>
    <lineage>
        <taxon>Bacteria</taxon>
        <taxon>Pseudomonadati</taxon>
        <taxon>Thermodesulfobacteriota</taxon>
        <taxon>Syntrophobacteria</taxon>
        <taxon>Syntrophobacterales</taxon>
        <taxon>Syntrophobacteraceae</taxon>
        <taxon>Syntrophobacter</taxon>
    </lineage>
</organism>
<dbReference type="Pfam" id="PF08761">
    <property type="entry name" value="dUTPase_2"/>
    <property type="match status" value="1"/>
</dbReference>
<dbReference type="CDD" id="cd11527">
    <property type="entry name" value="NTP-PPase_dUTPase"/>
    <property type="match status" value="1"/>
</dbReference>
<evidence type="ECO:0008006" key="3">
    <source>
        <dbReference type="Google" id="ProtNLM"/>
    </source>
</evidence>
<dbReference type="InterPro" id="IPR014871">
    <property type="entry name" value="dUTPase/dCTP_pyrophosphatase"/>
</dbReference>
<sequence length="206" mass="23213">MKDIFDRQMQLNIYTLRNIGLDFSTTVADPLEKTVWIENYRKAFSAELAELVREVRERGVGTHNGRIEVVDLLHFLVSLSQIVGVAPSAAFSMMSDGNPGKGGVAGGTAEQAVMECVVETFLALDDLQGCMKWKWWAKGGGFKPDMAEKAVLDLWKRFGEVCALFDLDFDTTKRIYTAKNEVNFRRQDRDYNEDTKDESDNLAIEA</sequence>
<dbReference type="KEGG" id="sfu:Sfum_0399"/>
<dbReference type="eggNOG" id="COG1694">
    <property type="taxonomic scope" value="Bacteria"/>
</dbReference>
<dbReference type="SUPFAM" id="SSF101386">
    <property type="entry name" value="all-alpha NTP pyrophosphatases"/>
    <property type="match status" value="1"/>
</dbReference>
<evidence type="ECO:0000313" key="2">
    <source>
        <dbReference type="Proteomes" id="UP000001784"/>
    </source>
</evidence>
<reference evidence="1 2" key="1">
    <citation type="submission" date="2006-10" db="EMBL/GenBank/DDBJ databases">
        <title>Complete sequence of Syntrophobacter fumaroxidans MPOB.</title>
        <authorList>
            <consortium name="US DOE Joint Genome Institute"/>
            <person name="Copeland A."/>
            <person name="Lucas S."/>
            <person name="Lapidus A."/>
            <person name="Barry K."/>
            <person name="Detter J.C."/>
            <person name="Glavina del Rio T."/>
            <person name="Hammon N."/>
            <person name="Israni S."/>
            <person name="Pitluck S."/>
            <person name="Goltsman E.G."/>
            <person name="Martinez M."/>
            <person name="Schmutz J."/>
            <person name="Larimer F."/>
            <person name="Land M."/>
            <person name="Hauser L."/>
            <person name="Kyrpides N."/>
            <person name="Kim E."/>
            <person name="Boone D.R."/>
            <person name="Brockman F."/>
            <person name="Culley D."/>
            <person name="Ferry J."/>
            <person name="Gunsalus R."/>
            <person name="McInerney M.J."/>
            <person name="Morrison M."/>
            <person name="Plugge C."/>
            <person name="Rohlin L."/>
            <person name="Scholten J."/>
            <person name="Sieber J."/>
            <person name="Stams A.J.M."/>
            <person name="Worm P."/>
            <person name="Henstra A.M."/>
            <person name="Richardson P."/>
        </authorList>
    </citation>
    <scope>NUCLEOTIDE SEQUENCE [LARGE SCALE GENOMIC DNA]</scope>
    <source>
        <strain evidence="2">DSM 10017 / MPOB</strain>
    </source>
</reference>
<dbReference type="STRING" id="335543.Sfum_0399"/>
<keyword evidence="2" id="KW-1185">Reference proteome</keyword>